<evidence type="ECO:0000313" key="2">
    <source>
        <dbReference type="Proteomes" id="UP000224246"/>
    </source>
</evidence>
<proteinExistence type="predicted"/>
<reference evidence="1 2" key="1">
    <citation type="journal article" date="2015" name="Genome Announc.">
        <title>Complete Genome Sequence of Enterotoxigenic Escherichia coli Myophage Murica.</title>
        <authorList>
            <person name="Wilder J.N."/>
            <person name="Lancaster J.C."/>
            <person name="Cahill J.L."/>
            <person name="Rasche E.S."/>
            <person name="Kuty Everett G.F."/>
        </authorList>
    </citation>
    <scope>NUCLEOTIDE SEQUENCE [LARGE SCALE GENOMIC DNA]</scope>
</reference>
<evidence type="ECO:0000313" key="1">
    <source>
        <dbReference type="EMBL" id="AKU44246.1"/>
    </source>
</evidence>
<gene>
    <name evidence="1" type="ORF">CPT_Murica154</name>
</gene>
<dbReference type="Proteomes" id="UP000224246">
    <property type="component" value="Segment"/>
</dbReference>
<organism evidence="1 2">
    <name type="scientific">Escherichia phage Murica</name>
    <dbReference type="NCBI Taxonomy" id="1675606"/>
    <lineage>
        <taxon>Viruses</taxon>
        <taxon>Duplodnaviria</taxon>
        <taxon>Heunggongvirae</taxon>
        <taxon>Uroviricota</taxon>
        <taxon>Caudoviricetes</taxon>
        <taxon>Vequintavirinae</taxon>
        <taxon>Vequintavirus</taxon>
        <taxon>Vequintavirus murica</taxon>
    </lineage>
</organism>
<keyword evidence="2" id="KW-1185">Reference proteome</keyword>
<protein>
    <submittedName>
        <fullName evidence="1">Uncharacterized protein</fullName>
    </submittedName>
</protein>
<accession>A0A0K1LNU9</accession>
<sequence length="103" mass="11739">MIAITPTVLDWYRQRIAPPLAIFKDAEAKQRRISIHEIINLNAGGTPYRPGPGREMDNTLAILKIRRKRSSLTLDSLHTMQSPFQVTGKRIARSWTKANDRTV</sequence>
<dbReference type="EMBL" id="KT001917">
    <property type="protein sequence ID" value="AKU44246.1"/>
    <property type="molecule type" value="Genomic_DNA"/>
</dbReference>
<name>A0A0K1LNU9_9CAUD</name>